<evidence type="ECO:0000256" key="1">
    <source>
        <dbReference type="ARBA" id="ARBA00023015"/>
    </source>
</evidence>
<dbReference type="Pfam" id="PF00392">
    <property type="entry name" value="GntR"/>
    <property type="match status" value="1"/>
</dbReference>
<evidence type="ECO:0000313" key="5">
    <source>
        <dbReference type="EMBL" id="SDI01660.1"/>
    </source>
</evidence>
<dbReference type="InterPro" id="IPR008920">
    <property type="entry name" value="TF_FadR/GntR_C"/>
</dbReference>
<dbReference type="Pfam" id="PF07729">
    <property type="entry name" value="FCD"/>
    <property type="match status" value="1"/>
</dbReference>
<proteinExistence type="predicted"/>
<evidence type="ECO:0000259" key="4">
    <source>
        <dbReference type="PROSITE" id="PS50949"/>
    </source>
</evidence>
<dbReference type="Gene3D" id="1.10.10.10">
    <property type="entry name" value="Winged helix-like DNA-binding domain superfamily/Winged helix DNA-binding domain"/>
    <property type="match status" value="1"/>
</dbReference>
<organism evidence="5 6">
    <name type="scientific">Alteribacillus bidgolensis</name>
    <dbReference type="NCBI Taxonomy" id="930129"/>
    <lineage>
        <taxon>Bacteria</taxon>
        <taxon>Bacillati</taxon>
        <taxon>Bacillota</taxon>
        <taxon>Bacilli</taxon>
        <taxon>Bacillales</taxon>
        <taxon>Bacillaceae</taxon>
        <taxon>Alteribacillus</taxon>
    </lineage>
</organism>
<dbReference type="InterPro" id="IPR000524">
    <property type="entry name" value="Tscrpt_reg_HTH_GntR"/>
</dbReference>
<accession>A0A1G8H564</accession>
<dbReference type="SUPFAM" id="SSF48008">
    <property type="entry name" value="GntR ligand-binding domain-like"/>
    <property type="match status" value="1"/>
</dbReference>
<dbReference type="AlphaFoldDB" id="A0A1G8H564"/>
<dbReference type="Proteomes" id="UP000199017">
    <property type="component" value="Unassembled WGS sequence"/>
</dbReference>
<dbReference type="GO" id="GO:0003677">
    <property type="term" value="F:DNA binding"/>
    <property type="evidence" value="ECO:0007669"/>
    <property type="project" value="UniProtKB-KW"/>
</dbReference>
<dbReference type="PANTHER" id="PTHR43537:SF24">
    <property type="entry name" value="GLUCONATE OPERON TRANSCRIPTIONAL REPRESSOR"/>
    <property type="match status" value="1"/>
</dbReference>
<evidence type="ECO:0000313" key="6">
    <source>
        <dbReference type="Proteomes" id="UP000199017"/>
    </source>
</evidence>
<dbReference type="STRING" id="930129.SAMN05216352_104110"/>
<keyword evidence="6" id="KW-1185">Reference proteome</keyword>
<dbReference type="InterPro" id="IPR011711">
    <property type="entry name" value="GntR_C"/>
</dbReference>
<evidence type="ECO:0000256" key="2">
    <source>
        <dbReference type="ARBA" id="ARBA00023125"/>
    </source>
</evidence>
<dbReference type="InterPro" id="IPR036390">
    <property type="entry name" value="WH_DNA-bd_sf"/>
</dbReference>
<dbReference type="GO" id="GO:0003700">
    <property type="term" value="F:DNA-binding transcription factor activity"/>
    <property type="evidence" value="ECO:0007669"/>
    <property type="project" value="InterPro"/>
</dbReference>
<dbReference type="PROSITE" id="PS50949">
    <property type="entry name" value="HTH_GNTR"/>
    <property type="match status" value="1"/>
</dbReference>
<evidence type="ECO:0000256" key="3">
    <source>
        <dbReference type="ARBA" id="ARBA00023163"/>
    </source>
</evidence>
<gene>
    <name evidence="5" type="ORF">SAMN05216352_104110</name>
</gene>
<dbReference type="SUPFAM" id="SSF46785">
    <property type="entry name" value="Winged helix' DNA-binding domain"/>
    <property type="match status" value="1"/>
</dbReference>
<protein>
    <submittedName>
        <fullName evidence="5">Regulatory protein, gntR family</fullName>
    </submittedName>
</protein>
<feature type="domain" description="HTH gntR-type" evidence="4">
    <location>
        <begin position="4"/>
        <end position="71"/>
    </location>
</feature>
<dbReference type="CDD" id="cd07377">
    <property type="entry name" value="WHTH_GntR"/>
    <property type="match status" value="1"/>
</dbReference>
<reference evidence="5 6" key="1">
    <citation type="submission" date="2016-10" db="EMBL/GenBank/DDBJ databases">
        <authorList>
            <person name="de Groot N.N."/>
        </authorList>
    </citation>
    <scope>NUCLEOTIDE SEQUENCE [LARGE SCALE GENOMIC DNA]</scope>
    <source>
        <strain evidence="6">P4B,CCM 7963,CECT 7998,DSM 25260,IBRC-M 10614,KCTC 13821</strain>
    </source>
</reference>
<keyword evidence="1" id="KW-0805">Transcription regulation</keyword>
<dbReference type="SMART" id="SM00345">
    <property type="entry name" value="HTH_GNTR"/>
    <property type="match status" value="1"/>
</dbReference>
<dbReference type="EMBL" id="FNDU01000004">
    <property type="protein sequence ID" value="SDI01660.1"/>
    <property type="molecule type" value="Genomic_DNA"/>
</dbReference>
<sequence length="148" mass="17190">MPAPTLKEKAYQEMKKLLLTGEIKPGDFLSERTLVDRLDMSRTPIRSALDRLELDGFIKQSPQQGIVVQELSINKAAEIYELRKALESFVVNKLSNMELTKQQRSIIEENLSLQKRYVEENDIPQFTLKDAEFHHQLITFGFFKLFTT</sequence>
<name>A0A1G8H564_9BACI</name>
<dbReference type="RefSeq" id="WP_170031936.1">
    <property type="nucleotide sequence ID" value="NZ_FNDU01000004.1"/>
</dbReference>
<keyword evidence="3" id="KW-0804">Transcription</keyword>
<dbReference type="InterPro" id="IPR036388">
    <property type="entry name" value="WH-like_DNA-bd_sf"/>
</dbReference>
<dbReference type="Gene3D" id="1.20.120.530">
    <property type="entry name" value="GntR ligand-binding domain-like"/>
    <property type="match status" value="1"/>
</dbReference>
<dbReference type="PRINTS" id="PR00035">
    <property type="entry name" value="HTHGNTR"/>
</dbReference>
<dbReference type="PANTHER" id="PTHR43537">
    <property type="entry name" value="TRANSCRIPTIONAL REGULATOR, GNTR FAMILY"/>
    <property type="match status" value="1"/>
</dbReference>
<keyword evidence="2" id="KW-0238">DNA-binding</keyword>